<dbReference type="InterPro" id="IPR033749">
    <property type="entry name" value="Polyprenyl_synt_CS"/>
</dbReference>
<organism evidence="4 5">
    <name type="scientific">Synchytrium endobioticum</name>
    <dbReference type="NCBI Taxonomy" id="286115"/>
    <lineage>
        <taxon>Eukaryota</taxon>
        <taxon>Fungi</taxon>
        <taxon>Fungi incertae sedis</taxon>
        <taxon>Chytridiomycota</taxon>
        <taxon>Chytridiomycota incertae sedis</taxon>
        <taxon>Chytridiomycetes</taxon>
        <taxon>Synchytriales</taxon>
        <taxon>Synchytriaceae</taxon>
        <taxon>Synchytrium</taxon>
    </lineage>
</organism>
<dbReference type="VEuPathDB" id="FungiDB:SeMB42_g02455"/>
<keyword evidence="2" id="KW-0460">Magnesium</keyword>
<reference evidence="4 5" key="1">
    <citation type="journal article" date="2019" name="Sci. Rep.">
        <title>Comparative genomics of chytrid fungi reveal insights into the obligate biotrophic and pathogenic lifestyle of Synchytrium endobioticum.</title>
        <authorList>
            <person name="van de Vossenberg B.T.L.H."/>
            <person name="Warris S."/>
            <person name="Nguyen H.D.T."/>
            <person name="van Gent-Pelzer M.P.E."/>
            <person name="Joly D.L."/>
            <person name="van de Geest H.C."/>
            <person name="Bonants P.J.M."/>
            <person name="Smith D.S."/>
            <person name="Levesque C.A."/>
            <person name="van der Lee T.A.J."/>
        </authorList>
    </citation>
    <scope>NUCLEOTIDE SEQUENCE [LARGE SCALE GENOMIC DNA]</scope>
    <source>
        <strain evidence="4 5">MB42</strain>
    </source>
</reference>
<gene>
    <name evidence="4" type="ORF">SeMB42_g02455</name>
</gene>
<dbReference type="SFLD" id="SFLDS00005">
    <property type="entry name" value="Isoprenoid_Synthase_Type_I"/>
    <property type="match status" value="1"/>
</dbReference>
<dbReference type="EMBL" id="QEAN01000076">
    <property type="protein sequence ID" value="TPX49834.1"/>
    <property type="molecule type" value="Genomic_DNA"/>
</dbReference>
<evidence type="ECO:0000313" key="4">
    <source>
        <dbReference type="EMBL" id="TPX49834.1"/>
    </source>
</evidence>
<name>A0A507DE11_9FUNG</name>
<dbReference type="GO" id="GO:0004659">
    <property type="term" value="F:prenyltransferase activity"/>
    <property type="evidence" value="ECO:0007669"/>
    <property type="project" value="InterPro"/>
</dbReference>
<keyword evidence="5" id="KW-1185">Reference proteome</keyword>
<dbReference type="GO" id="GO:0046872">
    <property type="term" value="F:metal ion binding"/>
    <property type="evidence" value="ECO:0007669"/>
    <property type="project" value="UniProtKB-KW"/>
</dbReference>
<accession>A0A507DE11</accession>
<dbReference type="CDD" id="cd00685">
    <property type="entry name" value="Trans_IPPS_HT"/>
    <property type="match status" value="1"/>
</dbReference>
<comment type="similarity">
    <text evidence="3">Belongs to the FPP/GGPP synthase family.</text>
</comment>
<dbReference type="PROSITE" id="PS00723">
    <property type="entry name" value="POLYPRENYL_SYNTHASE_1"/>
    <property type="match status" value="1"/>
</dbReference>
<dbReference type="SUPFAM" id="SSF48576">
    <property type="entry name" value="Terpenoid synthases"/>
    <property type="match status" value="1"/>
</dbReference>
<dbReference type="InterPro" id="IPR000092">
    <property type="entry name" value="Polyprenyl_synt"/>
</dbReference>
<dbReference type="STRING" id="286115.A0A507DE11"/>
<evidence type="ECO:0008006" key="6">
    <source>
        <dbReference type="Google" id="ProtNLM"/>
    </source>
</evidence>
<evidence type="ECO:0000313" key="5">
    <source>
        <dbReference type="Proteomes" id="UP000317494"/>
    </source>
</evidence>
<dbReference type="AlphaFoldDB" id="A0A507DE11"/>
<evidence type="ECO:0000256" key="2">
    <source>
        <dbReference type="ARBA" id="ARBA00022842"/>
    </source>
</evidence>
<comment type="caution">
    <text evidence="4">The sequence shown here is derived from an EMBL/GenBank/DDBJ whole genome shotgun (WGS) entry which is preliminary data.</text>
</comment>
<proteinExistence type="inferred from homology"/>
<dbReference type="PANTHER" id="PTHR12001">
    <property type="entry name" value="GERANYLGERANYL PYROPHOSPHATE SYNTHASE"/>
    <property type="match status" value="1"/>
</dbReference>
<keyword evidence="1" id="KW-0479">Metal-binding</keyword>
<dbReference type="PANTHER" id="PTHR12001:SF44">
    <property type="entry name" value="GERANYLGERANYL PYROPHOSPHATE SYNTHASE"/>
    <property type="match status" value="1"/>
</dbReference>
<dbReference type="Pfam" id="PF00348">
    <property type="entry name" value="polyprenyl_synt"/>
    <property type="match status" value="1"/>
</dbReference>
<evidence type="ECO:0000256" key="1">
    <source>
        <dbReference type="ARBA" id="ARBA00022723"/>
    </source>
</evidence>
<dbReference type="InterPro" id="IPR008949">
    <property type="entry name" value="Isoprenoid_synthase_dom_sf"/>
</dbReference>
<keyword evidence="3" id="KW-0808">Transferase</keyword>
<dbReference type="Gene3D" id="1.10.600.10">
    <property type="entry name" value="Farnesyl Diphosphate Synthase"/>
    <property type="match status" value="1"/>
</dbReference>
<dbReference type="PROSITE" id="PS00444">
    <property type="entry name" value="POLYPRENYL_SYNTHASE_2"/>
    <property type="match status" value="1"/>
</dbReference>
<protein>
    <recommendedName>
        <fullName evidence="6">Geranylgeranyl pyrophosphate synthase</fullName>
    </recommendedName>
</protein>
<sequence>MFKKGHISVGSKLVPVLINSTVLVHFRHDQKGHHWFLHARQIWAIGATTHVSYRCSSLLVYSQLYYGSHGLQAAHASRTNVLSLGRCLVFTDTPKYKDQLRPAVIQFFDICYCQTTMNTPYIDRASEEDRILLEPFAYLCQYPGKEIRSKLIEAFDYWIKVPPAKLEIIRNIVEMLHSSSLLIDDVEDDSALRRGVPVAHKIYGVPATINCANYVYFIALQKALLLEDLRVVKVFTKELIQLHRGQGMDIHWRDTATCPSESQYLEMVNNKTGGLLRLGVKLMEIAANCDRDYAPLVNILGVHFQVRDDLMNLISGKYTDNKGFCEDLTEGKFSFPIIHCIRSTRDNRQMLNILKQKTTDVDMKRHAIRLMEETNSFEYTKQYLRKVESQALDEIKRLGGNPFLEGRALPMQ</sequence>
<evidence type="ECO:0000256" key="3">
    <source>
        <dbReference type="RuleBase" id="RU004466"/>
    </source>
</evidence>
<dbReference type="Proteomes" id="UP000317494">
    <property type="component" value="Unassembled WGS sequence"/>
</dbReference>
<dbReference type="GO" id="GO:0008299">
    <property type="term" value="P:isoprenoid biosynthetic process"/>
    <property type="evidence" value="ECO:0007669"/>
    <property type="project" value="InterPro"/>
</dbReference>